<organism evidence="3 4">
    <name type="scientific">Verruconis gallopava</name>
    <dbReference type="NCBI Taxonomy" id="253628"/>
    <lineage>
        <taxon>Eukaryota</taxon>
        <taxon>Fungi</taxon>
        <taxon>Dikarya</taxon>
        <taxon>Ascomycota</taxon>
        <taxon>Pezizomycotina</taxon>
        <taxon>Dothideomycetes</taxon>
        <taxon>Pleosporomycetidae</taxon>
        <taxon>Venturiales</taxon>
        <taxon>Sympoventuriaceae</taxon>
        <taxon>Verruconis</taxon>
    </lineage>
</organism>
<keyword evidence="4" id="KW-1185">Reference proteome</keyword>
<reference evidence="3 4" key="1">
    <citation type="submission" date="2015-01" db="EMBL/GenBank/DDBJ databases">
        <title>The Genome Sequence of Ochroconis gallopava CBS43764.</title>
        <authorList>
            <consortium name="The Broad Institute Genomics Platform"/>
            <person name="Cuomo C."/>
            <person name="de Hoog S."/>
            <person name="Gorbushina A."/>
            <person name="Stielow B."/>
            <person name="Teixiera M."/>
            <person name="Abouelleil A."/>
            <person name="Chapman S.B."/>
            <person name="Priest M."/>
            <person name="Young S.K."/>
            <person name="Wortman J."/>
            <person name="Nusbaum C."/>
            <person name="Birren B."/>
        </authorList>
    </citation>
    <scope>NUCLEOTIDE SEQUENCE [LARGE SCALE GENOMIC DNA]</scope>
    <source>
        <strain evidence="3 4">CBS 43764</strain>
    </source>
</reference>
<dbReference type="HOGENOM" id="CLU_2470782_0_0_1"/>
<dbReference type="AlphaFoldDB" id="A0A0D1XL90"/>
<name>A0A0D1XL90_9PEZI</name>
<keyword evidence="1" id="KW-0175">Coiled coil</keyword>
<accession>A0A0D1XL90</accession>
<dbReference type="VEuPathDB" id="FungiDB:PV09_05398"/>
<feature type="coiled-coil region" evidence="1">
    <location>
        <begin position="24"/>
        <end position="58"/>
    </location>
</feature>
<protein>
    <submittedName>
        <fullName evidence="3">Uncharacterized protein</fullName>
    </submittedName>
</protein>
<gene>
    <name evidence="3" type="ORF">PV09_05398</name>
</gene>
<evidence type="ECO:0000313" key="4">
    <source>
        <dbReference type="Proteomes" id="UP000053259"/>
    </source>
</evidence>
<evidence type="ECO:0000313" key="3">
    <source>
        <dbReference type="EMBL" id="KIW03171.1"/>
    </source>
</evidence>
<feature type="region of interest" description="Disordered" evidence="2">
    <location>
        <begin position="60"/>
        <end position="88"/>
    </location>
</feature>
<feature type="compositionally biased region" description="Polar residues" evidence="2">
    <location>
        <begin position="63"/>
        <end position="75"/>
    </location>
</feature>
<dbReference type="GeneID" id="27313371"/>
<dbReference type="InParanoid" id="A0A0D1XL90"/>
<sequence>MAQQNGASGDVVNPAEFATTLREIREGEQQAAMMEKNLTALEKKIDAMLVMAEKTEREVKARQASQAGAAQTQLENAAPTVAKENTRE</sequence>
<dbReference type="RefSeq" id="XP_016213040.1">
    <property type="nucleotide sequence ID" value="XM_016358901.1"/>
</dbReference>
<evidence type="ECO:0000256" key="2">
    <source>
        <dbReference type="SAM" id="MobiDB-lite"/>
    </source>
</evidence>
<evidence type="ECO:0000256" key="1">
    <source>
        <dbReference type="SAM" id="Coils"/>
    </source>
</evidence>
<proteinExistence type="predicted"/>
<dbReference type="Proteomes" id="UP000053259">
    <property type="component" value="Unassembled WGS sequence"/>
</dbReference>
<dbReference type="OrthoDB" id="5398685at2759"/>
<dbReference type="EMBL" id="KN847545">
    <property type="protein sequence ID" value="KIW03171.1"/>
    <property type="molecule type" value="Genomic_DNA"/>
</dbReference>